<accession>A0AAD4LJG9</accession>
<proteinExistence type="predicted"/>
<organism evidence="4 5">
    <name type="scientific">Lactarius akahatsu</name>
    <dbReference type="NCBI Taxonomy" id="416441"/>
    <lineage>
        <taxon>Eukaryota</taxon>
        <taxon>Fungi</taxon>
        <taxon>Dikarya</taxon>
        <taxon>Basidiomycota</taxon>
        <taxon>Agaricomycotina</taxon>
        <taxon>Agaricomycetes</taxon>
        <taxon>Russulales</taxon>
        <taxon>Russulaceae</taxon>
        <taxon>Lactarius</taxon>
    </lineage>
</organism>
<feature type="transmembrane region" description="Helical" evidence="2">
    <location>
        <begin position="434"/>
        <end position="450"/>
    </location>
</feature>
<keyword evidence="2" id="KW-0812">Transmembrane</keyword>
<comment type="caution">
    <text evidence="4">The sequence shown here is derived from an EMBL/GenBank/DDBJ whole genome shotgun (WGS) entry which is preliminary data.</text>
</comment>
<keyword evidence="2" id="KW-0472">Membrane</keyword>
<dbReference type="EMBL" id="JAKELL010000015">
    <property type="protein sequence ID" value="KAH8994203.1"/>
    <property type="molecule type" value="Genomic_DNA"/>
</dbReference>
<feature type="region of interest" description="Disordered" evidence="1">
    <location>
        <begin position="371"/>
        <end position="396"/>
    </location>
</feature>
<feature type="compositionally biased region" description="Basic and acidic residues" evidence="1">
    <location>
        <begin position="24"/>
        <end position="36"/>
    </location>
</feature>
<feature type="transmembrane region" description="Helical" evidence="2">
    <location>
        <begin position="241"/>
        <end position="269"/>
    </location>
</feature>
<evidence type="ECO:0000313" key="5">
    <source>
        <dbReference type="Proteomes" id="UP001201163"/>
    </source>
</evidence>
<dbReference type="AlphaFoldDB" id="A0AAD4LJG9"/>
<evidence type="ECO:0000256" key="2">
    <source>
        <dbReference type="SAM" id="Phobius"/>
    </source>
</evidence>
<gene>
    <name evidence="4" type="ORF">EDB92DRAFT_2113423</name>
</gene>
<dbReference type="InterPro" id="IPR045338">
    <property type="entry name" value="DUF6535"/>
</dbReference>
<protein>
    <recommendedName>
        <fullName evidence="3">DUF6535 domain-containing protein</fullName>
    </recommendedName>
</protein>
<dbReference type="Pfam" id="PF20153">
    <property type="entry name" value="DUF6535"/>
    <property type="match status" value="1"/>
</dbReference>
<feature type="transmembrane region" description="Helical" evidence="2">
    <location>
        <begin position="208"/>
        <end position="229"/>
    </location>
</feature>
<reference evidence="4" key="1">
    <citation type="submission" date="2022-01" db="EMBL/GenBank/DDBJ databases">
        <title>Comparative genomics reveals a dynamic genome evolution in the ectomycorrhizal milk-cap (Lactarius) mushrooms.</title>
        <authorList>
            <consortium name="DOE Joint Genome Institute"/>
            <person name="Lebreton A."/>
            <person name="Tang N."/>
            <person name="Kuo A."/>
            <person name="LaButti K."/>
            <person name="Drula E."/>
            <person name="Barry K."/>
            <person name="Clum A."/>
            <person name="Lipzen A."/>
            <person name="Mousain D."/>
            <person name="Ng V."/>
            <person name="Wang R."/>
            <person name="Wang X."/>
            <person name="Dai Y."/>
            <person name="Henrissat B."/>
            <person name="Grigoriev I.V."/>
            <person name="Guerin-Laguette A."/>
            <person name="Yu F."/>
            <person name="Martin F.M."/>
        </authorList>
    </citation>
    <scope>NUCLEOTIDE SEQUENCE</scope>
    <source>
        <strain evidence="4">QP</strain>
    </source>
</reference>
<keyword evidence="2" id="KW-1133">Transmembrane helix</keyword>
<keyword evidence="5" id="KW-1185">Reference proteome</keyword>
<name>A0AAD4LJG9_9AGAM</name>
<evidence type="ECO:0000259" key="3">
    <source>
        <dbReference type="Pfam" id="PF20153"/>
    </source>
</evidence>
<feature type="domain" description="DUF6535" evidence="3">
    <location>
        <begin position="68"/>
        <end position="177"/>
    </location>
</feature>
<feature type="region of interest" description="Disordered" evidence="1">
    <location>
        <begin position="1"/>
        <end position="59"/>
    </location>
</feature>
<evidence type="ECO:0000313" key="4">
    <source>
        <dbReference type="EMBL" id="KAH8994203.1"/>
    </source>
</evidence>
<dbReference type="Proteomes" id="UP001201163">
    <property type="component" value="Unassembled WGS sequence"/>
</dbReference>
<sequence length="875" mass="97367">MPRRARHTGDPERGEQLPLVELEGEPRPETPGRRLDLNAGGGSTINSSNGPEAQSRHRDFDDGANALWSLYGKEAQAHDEAIFQGLSADMSGIPTFAALFAGVLTSFLVDGLHKLQPDRADQSVFYQRQSVEILFNISQQIASVAPDVITPTPPPLYPVFIPSSSDIQMNTYWLIGLRYDHPLKRARFRQFFFEGARSMRVLASSATLLIRFSLAVFFLGLADYIIGISSYQVANDITIEIIIPTIAFTIIPFSGALLIFLFIMLVPLWNLKSPDKSLLSWPIFFLMQKFKRPYFGNPPLSKEPTPASMEAYQELMVMEETDERKGRDTRALRWLIDRAVVTAEMEPLVLAIPGSFNTECGQEVWREVTSQARNTLRPPTGPSTTGGQVSPMPHPPGQLDGAAVDTISQCMRYMFEACHDRNYFKNARRRRMRACVEAAASLVCLIGYPLDLFGEVGKVVSEMGQIENVNSPTTTSDPSFIIRWTCLSLVDIKRILGSNQLKVLAGNAVNGLARFQSEDSENGQPDEAGAQGIDGCLKAAWKRVEDLRRAFEPWTQKKTREQVEQILLTHGQQISELERVKSEADGLADVDREVSVYQDAMDDATHRLTQQLPGVSFDVLHQSQSFLIGDTLNTSVTASAAVTPQLIFPGQQLQALAGLGLQLREVLGGQVEGYEEVLESLKSVDKVPVSLRWPNGLMKRQMWRLQDLHDGGGLGFSIELFFLSLRRLLSISSLDESNSAFYTGTFKVIISHWMEGKESPGTHRILLNIICDLIIPGRGTFSDFSYPEPITTTLLDTVGNMLQGYVGPDEDIRSAVREIESADPDSDIRDAVREIADVEPIRMDRKELQCKALAAFRRFRNNPGYLEHVVVDPVG</sequence>
<evidence type="ECO:0000256" key="1">
    <source>
        <dbReference type="SAM" id="MobiDB-lite"/>
    </source>
</evidence>